<proteinExistence type="predicted"/>
<dbReference type="Proteomes" id="UP000606991">
    <property type="component" value="Unassembled WGS sequence"/>
</dbReference>
<organism evidence="3 4">
    <name type="scientific">Candidatus Aeolococcus gillhamiae</name>
    <dbReference type="NCBI Taxonomy" id="3127015"/>
    <lineage>
        <taxon>Bacteria</taxon>
        <taxon>Bacillati</taxon>
        <taxon>Candidatus Dormiibacterota</taxon>
        <taxon>Candidatus Dormibacteria</taxon>
        <taxon>Candidatus Aeolococcales</taxon>
        <taxon>Candidatus Aeolococcaceae</taxon>
        <taxon>Candidatus Aeolococcus</taxon>
    </lineage>
</organism>
<dbReference type="EMBL" id="QHBU01000031">
    <property type="protein sequence ID" value="PZR83613.1"/>
    <property type="molecule type" value="Genomic_DNA"/>
</dbReference>
<dbReference type="Proteomes" id="UP000248724">
    <property type="component" value="Unassembled WGS sequence"/>
</dbReference>
<protein>
    <recommendedName>
        <fullName evidence="6">DUF1345 domain-containing protein</fullName>
    </recommendedName>
</protein>
<reference evidence="2 5" key="3">
    <citation type="submission" date="2020-10" db="EMBL/GenBank/DDBJ databases">
        <title>Ca. Dormibacterota MAGs.</title>
        <authorList>
            <person name="Montgomery K."/>
        </authorList>
    </citation>
    <scope>NUCLEOTIDE SEQUENCE [LARGE SCALE GENOMIC DNA]</scope>
    <source>
        <strain evidence="2">SC8812_S17_18</strain>
    </source>
</reference>
<accession>A0A2W5ZE45</accession>
<dbReference type="RefSeq" id="WP_337312929.1">
    <property type="nucleotide sequence ID" value="NZ_JAEKNS010000128.1"/>
</dbReference>
<reference evidence="3" key="2">
    <citation type="submission" date="2018-05" db="EMBL/GenBank/DDBJ databases">
        <authorList>
            <person name="Ferrari B."/>
        </authorList>
    </citation>
    <scope>NUCLEOTIDE SEQUENCE</scope>
    <source>
        <strain evidence="3">RRmetagenome_bin12</strain>
    </source>
</reference>
<reference evidence="3 4" key="1">
    <citation type="journal article" date="2017" name="Nature">
        <title>Atmospheric trace gases support primary production in Antarctic desert surface soil.</title>
        <authorList>
            <person name="Ji M."/>
            <person name="Greening C."/>
            <person name="Vanwonterghem I."/>
            <person name="Carere C.R."/>
            <person name="Bay S.K."/>
            <person name="Steen J.A."/>
            <person name="Montgomery K."/>
            <person name="Lines T."/>
            <person name="Beardall J."/>
            <person name="van Dorst J."/>
            <person name="Snape I."/>
            <person name="Stott M.B."/>
            <person name="Hugenholtz P."/>
            <person name="Ferrari B.C."/>
        </authorList>
    </citation>
    <scope>NUCLEOTIDE SEQUENCE [LARGE SCALE GENOMIC DNA]</scope>
    <source>
        <strain evidence="3">RRmetagenome_bin12</strain>
    </source>
</reference>
<comment type="caution">
    <text evidence="3">The sequence shown here is derived from an EMBL/GenBank/DDBJ whole genome shotgun (WGS) entry which is preliminary data.</text>
</comment>
<evidence type="ECO:0008006" key="6">
    <source>
        <dbReference type="Google" id="ProtNLM"/>
    </source>
</evidence>
<evidence type="ECO:0000313" key="2">
    <source>
        <dbReference type="EMBL" id="MBJ7595641.1"/>
    </source>
</evidence>
<name>A0A2W5ZE45_9BACT</name>
<evidence type="ECO:0000313" key="3">
    <source>
        <dbReference type="EMBL" id="PZR83613.1"/>
    </source>
</evidence>
<dbReference type="EMBL" id="JAEKNS010000128">
    <property type="protein sequence ID" value="MBJ7595641.1"/>
    <property type="molecule type" value="Genomic_DNA"/>
</dbReference>
<keyword evidence="1" id="KW-1133">Transmembrane helix</keyword>
<evidence type="ECO:0000313" key="4">
    <source>
        <dbReference type="Proteomes" id="UP000248724"/>
    </source>
</evidence>
<feature type="transmembrane region" description="Helical" evidence="1">
    <location>
        <begin position="79"/>
        <end position="106"/>
    </location>
</feature>
<dbReference type="AlphaFoldDB" id="A0A2W5ZE45"/>
<keyword evidence="1" id="KW-0812">Transmembrane</keyword>
<gene>
    <name evidence="3" type="ORF">DLM65_01555</name>
    <name evidence="2" type="ORF">JF886_12415</name>
</gene>
<evidence type="ECO:0000313" key="5">
    <source>
        <dbReference type="Proteomes" id="UP000606991"/>
    </source>
</evidence>
<accession>A0A934N4I1</accession>
<feature type="transmembrane region" description="Helical" evidence="1">
    <location>
        <begin position="202"/>
        <end position="221"/>
    </location>
</feature>
<feature type="transmembrane region" description="Helical" evidence="1">
    <location>
        <begin position="113"/>
        <end position="133"/>
    </location>
</feature>
<evidence type="ECO:0000256" key="1">
    <source>
        <dbReference type="SAM" id="Phobius"/>
    </source>
</evidence>
<keyword evidence="1" id="KW-0472">Membrane</keyword>
<sequence length="225" mass="24062">MPEQAAETPPPAADVPLLQARWPATLSIVLAIALYLALPELLVLGPRWVFPALEGAILLPLTVARPHRHPGEAGPSRMAAIALIGLTTLANVASLGLLVHVILGGVHITGRTLIISAIEIYLTNVIVFGLWYWELDGGGPAARLRPGAPYRDFLFPQMNLPEKAPPGWRPTFFDYLYVSLTNATAFSPTDTLPLTRKAKGLMAIQCVASLLTVALVAGRAVNVIT</sequence>